<evidence type="ECO:0000313" key="2">
    <source>
        <dbReference type="Proteomes" id="UP000827976"/>
    </source>
</evidence>
<gene>
    <name evidence="1" type="ORF">IHE45_19G185200</name>
</gene>
<keyword evidence="2" id="KW-1185">Reference proteome</keyword>
<organism evidence="1 2">
    <name type="scientific">Dioscorea alata</name>
    <name type="common">Purple yam</name>
    <dbReference type="NCBI Taxonomy" id="55571"/>
    <lineage>
        <taxon>Eukaryota</taxon>
        <taxon>Viridiplantae</taxon>
        <taxon>Streptophyta</taxon>
        <taxon>Embryophyta</taxon>
        <taxon>Tracheophyta</taxon>
        <taxon>Spermatophyta</taxon>
        <taxon>Magnoliopsida</taxon>
        <taxon>Liliopsida</taxon>
        <taxon>Dioscoreales</taxon>
        <taxon>Dioscoreaceae</taxon>
        <taxon>Dioscorea</taxon>
    </lineage>
</organism>
<dbReference type="Proteomes" id="UP000827976">
    <property type="component" value="Chromosome 19"/>
</dbReference>
<accession>A0ACB7U4E9</accession>
<protein>
    <submittedName>
        <fullName evidence="1">Uncharacterized protein</fullName>
    </submittedName>
</protein>
<proteinExistence type="predicted"/>
<comment type="caution">
    <text evidence="1">The sequence shown here is derived from an EMBL/GenBank/DDBJ whole genome shotgun (WGS) entry which is preliminary data.</text>
</comment>
<evidence type="ECO:0000313" key="1">
    <source>
        <dbReference type="EMBL" id="KAH7655113.1"/>
    </source>
</evidence>
<name>A0ACB7U4E9_DIOAL</name>
<sequence>MSECNLSNEYARKTRTNMVKDFAHDCIIQLRGGKYGSEEKTQCDAGLYVLGNCDQNQNLAGKMHQNPDAMSFIEKDDYLWMKKNTEDEHHFVVKGVGVTLAQAKESVHQIHGDRVKSKWATIDFESIVVIPSKNSLDGSTIYCGVDFHQSAYRKGPRSSNAKYWDYDNNNL</sequence>
<reference evidence="2" key="1">
    <citation type="journal article" date="2022" name="Nat. Commun.">
        <title>Chromosome evolution and the genetic basis of agronomically important traits in greater yam.</title>
        <authorList>
            <person name="Bredeson J.V."/>
            <person name="Lyons J.B."/>
            <person name="Oniyinde I.O."/>
            <person name="Okereke N.R."/>
            <person name="Kolade O."/>
            <person name="Nnabue I."/>
            <person name="Nwadili C.O."/>
            <person name="Hribova E."/>
            <person name="Parker M."/>
            <person name="Nwogha J."/>
            <person name="Shu S."/>
            <person name="Carlson J."/>
            <person name="Kariba R."/>
            <person name="Muthemba S."/>
            <person name="Knop K."/>
            <person name="Barton G.J."/>
            <person name="Sherwood A.V."/>
            <person name="Lopez-Montes A."/>
            <person name="Asiedu R."/>
            <person name="Jamnadass R."/>
            <person name="Muchugi A."/>
            <person name="Goodstein D."/>
            <person name="Egesi C.N."/>
            <person name="Featherston J."/>
            <person name="Asfaw A."/>
            <person name="Simpson G.G."/>
            <person name="Dolezel J."/>
            <person name="Hendre P.S."/>
            <person name="Van Deynze A."/>
            <person name="Kumar P.L."/>
            <person name="Obidiegwu J.E."/>
            <person name="Bhattacharjee R."/>
            <person name="Rokhsar D.S."/>
        </authorList>
    </citation>
    <scope>NUCLEOTIDE SEQUENCE [LARGE SCALE GENOMIC DNA]</scope>
    <source>
        <strain evidence="2">cv. TDa95/00328</strain>
    </source>
</reference>
<dbReference type="EMBL" id="CM037029">
    <property type="protein sequence ID" value="KAH7655113.1"/>
    <property type="molecule type" value="Genomic_DNA"/>
</dbReference>